<dbReference type="Proteomes" id="UP000275408">
    <property type="component" value="Unassembled WGS sequence"/>
</dbReference>
<feature type="non-terminal residue" evidence="1">
    <location>
        <position position="166"/>
    </location>
</feature>
<dbReference type="AlphaFoldDB" id="A0A3M6UGW7"/>
<comment type="caution">
    <text evidence="1">The sequence shown here is derived from an EMBL/GenBank/DDBJ whole genome shotgun (WGS) entry which is preliminary data.</text>
</comment>
<evidence type="ECO:0000313" key="2">
    <source>
        <dbReference type="Proteomes" id="UP000275408"/>
    </source>
</evidence>
<gene>
    <name evidence="1" type="ORF">pdam_00010943</name>
</gene>
<dbReference type="EMBL" id="RCHS01001556">
    <property type="protein sequence ID" value="RMX52917.1"/>
    <property type="molecule type" value="Genomic_DNA"/>
</dbReference>
<feature type="non-terminal residue" evidence="1">
    <location>
        <position position="1"/>
    </location>
</feature>
<keyword evidence="2" id="KW-1185">Reference proteome</keyword>
<accession>A0A3M6UGW7</accession>
<reference evidence="1 2" key="1">
    <citation type="journal article" date="2018" name="Sci. Rep.">
        <title>Comparative analysis of the Pocillopora damicornis genome highlights role of immune system in coral evolution.</title>
        <authorList>
            <person name="Cunning R."/>
            <person name="Bay R.A."/>
            <person name="Gillette P."/>
            <person name="Baker A.C."/>
            <person name="Traylor-Knowles N."/>
        </authorList>
    </citation>
    <scope>NUCLEOTIDE SEQUENCE [LARGE SCALE GENOMIC DNA]</scope>
    <source>
        <strain evidence="1">RSMAS</strain>
        <tissue evidence="1">Whole animal</tissue>
    </source>
</reference>
<evidence type="ECO:0000313" key="1">
    <source>
        <dbReference type="EMBL" id="RMX52917.1"/>
    </source>
</evidence>
<sequence>RVFGTSAHQTILNLPKASKHCNRENTSFWRKQNMSYLQSAGIWMASTLFLSPDESPSQRRACIAVGRELRKIADDLEASARREKVNNEQAIVVDAIKAVCAVAGVFVVGRLMTLRIHLLALRMIDSHSARKYFYFTQYDTRFETGTLSTELCLVLYLMAHVSSPYC</sequence>
<protein>
    <submittedName>
        <fullName evidence="1">Uncharacterized protein</fullName>
    </submittedName>
</protein>
<organism evidence="1 2">
    <name type="scientific">Pocillopora damicornis</name>
    <name type="common">Cauliflower coral</name>
    <name type="synonym">Millepora damicornis</name>
    <dbReference type="NCBI Taxonomy" id="46731"/>
    <lineage>
        <taxon>Eukaryota</taxon>
        <taxon>Metazoa</taxon>
        <taxon>Cnidaria</taxon>
        <taxon>Anthozoa</taxon>
        <taxon>Hexacorallia</taxon>
        <taxon>Scleractinia</taxon>
        <taxon>Astrocoeniina</taxon>
        <taxon>Pocilloporidae</taxon>
        <taxon>Pocillopora</taxon>
    </lineage>
</organism>
<proteinExistence type="predicted"/>
<name>A0A3M6UGW7_POCDA</name>